<accession>A0A9D1DGY4</accession>
<reference evidence="2" key="1">
    <citation type="submission" date="2020-10" db="EMBL/GenBank/DDBJ databases">
        <authorList>
            <person name="Gilroy R."/>
        </authorList>
    </citation>
    <scope>NUCLEOTIDE SEQUENCE</scope>
    <source>
        <strain evidence="2">ChiBcec15-4380</strain>
    </source>
</reference>
<organism evidence="2 3">
    <name type="scientific">Candidatus Avoscillospira avicola</name>
    <dbReference type="NCBI Taxonomy" id="2840706"/>
    <lineage>
        <taxon>Bacteria</taxon>
        <taxon>Bacillati</taxon>
        <taxon>Bacillota</taxon>
        <taxon>Clostridia</taxon>
        <taxon>Eubacteriales</taxon>
        <taxon>Oscillospiraceae</taxon>
        <taxon>Oscillospiraceae incertae sedis</taxon>
        <taxon>Candidatus Avoscillospira</taxon>
    </lineage>
</organism>
<protein>
    <submittedName>
        <fullName evidence="2">Uncharacterized protein</fullName>
    </submittedName>
</protein>
<comment type="caution">
    <text evidence="2">The sequence shown here is derived from an EMBL/GenBank/DDBJ whole genome shotgun (WGS) entry which is preliminary data.</text>
</comment>
<keyword evidence="1" id="KW-1133">Transmembrane helix</keyword>
<sequence length="63" mass="7151">MKRSSPFLMDAFIILNSRGFVIGYFCIVFVKFSMARGKFHGVAMVPVEKLWSAVQNTKNFVGM</sequence>
<name>A0A9D1DGY4_9FIRM</name>
<evidence type="ECO:0000256" key="1">
    <source>
        <dbReference type="SAM" id="Phobius"/>
    </source>
</evidence>
<feature type="transmembrane region" description="Helical" evidence="1">
    <location>
        <begin position="12"/>
        <end position="30"/>
    </location>
</feature>
<proteinExistence type="predicted"/>
<dbReference type="EMBL" id="DVHE01000031">
    <property type="protein sequence ID" value="HIR50411.1"/>
    <property type="molecule type" value="Genomic_DNA"/>
</dbReference>
<evidence type="ECO:0000313" key="2">
    <source>
        <dbReference type="EMBL" id="HIR50411.1"/>
    </source>
</evidence>
<gene>
    <name evidence="2" type="ORF">IAA53_03865</name>
</gene>
<dbReference type="AlphaFoldDB" id="A0A9D1DGY4"/>
<reference evidence="2" key="2">
    <citation type="journal article" date="2021" name="PeerJ">
        <title>Extensive microbial diversity within the chicken gut microbiome revealed by metagenomics and culture.</title>
        <authorList>
            <person name="Gilroy R."/>
            <person name="Ravi A."/>
            <person name="Getino M."/>
            <person name="Pursley I."/>
            <person name="Horton D.L."/>
            <person name="Alikhan N.F."/>
            <person name="Baker D."/>
            <person name="Gharbi K."/>
            <person name="Hall N."/>
            <person name="Watson M."/>
            <person name="Adriaenssens E.M."/>
            <person name="Foster-Nyarko E."/>
            <person name="Jarju S."/>
            <person name="Secka A."/>
            <person name="Antonio M."/>
            <person name="Oren A."/>
            <person name="Chaudhuri R.R."/>
            <person name="La Ragione R."/>
            <person name="Hildebrand F."/>
            <person name="Pallen M.J."/>
        </authorList>
    </citation>
    <scope>NUCLEOTIDE SEQUENCE</scope>
    <source>
        <strain evidence="2">ChiBcec15-4380</strain>
    </source>
</reference>
<keyword evidence="1" id="KW-0472">Membrane</keyword>
<dbReference type="Proteomes" id="UP000824239">
    <property type="component" value="Unassembled WGS sequence"/>
</dbReference>
<evidence type="ECO:0000313" key="3">
    <source>
        <dbReference type="Proteomes" id="UP000824239"/>
    </source>
</evidence>
<keyword evidence="1" id="KW-0812">Transmembrane</keyword>